<dbReference type="Pfam" id="PF11706">
    <property type="entry name" value="zf-CGNR"/>
    <property type="match status" value="1"/>
</dbReference>
<dbReference type="InterPro" id="IPR021005">
    <property type="entry name" value="Znf_CGNR"/>
</dbReference>
<dbReference type="AlphaFoldDB" id="A0A5J6V342"/>
<name>A0A5J6V342_9MICO</name>
<dbReference type="Pfam" id="PF07336">
    <property type="entry name" value="ABATE"/>
    <property type="match status" value="1"/>
</dbReference>
<evidence type="ECO:0000256" key="1">
    <source>
        <dbReference type="SAM" id="MobiDB-lite"/>
    </source>
</evidence>
<evidence type="ECO:0000313" key="3">
    <source>
        <dbReference type="EMBL" id="QFG67581.1"/>
    </source>
</evidence>
<sequence length="188" mass="20326">MTSWTWLGDHLAVDFANTVREVGGAMVDLIPTVDDFTGWLGEEAQRLPQLEELSEDGLRDLRQLRDSILSLLHAATAGGELPAPAVTLVNDAVFKAATTRTLIGVGQTQAVPACSDPVMALRGMLAAAAIDLLAREDLANLALCRAPGCGQFFHRARPNQRWCSPGCGNRARVDRHRHRQARPAGQEP</sequence>
<gene>
    <name evidence="3" type="ORF">FY030_01510</name>
</gene>
<dbReference type="InterPro" id="IPR010852">
    <property type="entry name" value="ABATE"/>
</dbReference>
<reference evidence="3 4" key="1">
    <citation type="submission" date="2019-09" db="EMBL/GenBank/DDBJ databases">
        <title>Serinicoccus pratensis sp. nov., isolated from meadow soil.</title>
        <authorList>
            <person name="Zhang W."/>
        </authorList>
    </citation>
    <scope>NUCLEOTIDE SEQUENCE [LARGE SCALE GENOMIC DNA]</scope>
    <source>
        <strain evidence="3 4">W204</strain>
    </source>
</reference>
<dbReference type="OrthoDB" id="3211108at2"/>
<dbReference type="EMBL" id="CP044427">
    <property type="protein sequence ID" value="QFG67581.1"/>
    <property type="molecule type" value="Genomic_DNA"/>
</dbReference>
<evidence type="ECO:0000313" key="4">
    <source>
        <dbReference type="Proteomes" id="UP000326546"/>
    </source>
</evidence>
<proteinExistence type="predicted"/>
<feature type="domain" description="Zinc finger CGNR" evidence="2">
    <location>
        <begin position="141"/>
        <end position="180"/>
    </location>
</feature>
<dbReference type="RefSeq" id="WP_158059979.1">
    <property type="nucleotide sequence ID" value="NZ_CP044427.1"/>
</dbReference>
<dbReference type="Gene3D" id="1.10.3300.10">
    <property type="entry name" value="Jann2411-like domain"/>
    <property type="match status" value="1"/>
</dbReference>
<accession>A0A5J6V342</accession>
<evidence type="ECO:0000259" key="2">
    <source>
        <dbReference type="Pfam" id="PF11706"/>
    </source>
</evidence>
<feature type="region of interest" description="Disordered" evidence="1">
    <location>
        <begin position="166"/>
        <end position="188"/>
    </location>
</feature>
<protein>
    <submittedName>
        <fullName evidence="3">CGNR zinc finger domain-containing protein</fullName>
    </submittedName>
</protein>
<organism evidence="3 4">
    <name type="scientific">Ornithinimicrobium pratense</name>
    <dbReference type="NCBI Taxonomy" id="2593973"/>
    <lineage>
        <taxon>Bacteria</taxon>
        <taxon>Bacillati</taxon>
        <taxon>Actinomycetota</taxon>
        <taxon>Actinomycetes</taxon>
        <taxon>Micrococcales</taxon>
        <taxon>Ornithinimicrobiaceae</taxon>
        <taxon>Ornithinimicrobium</taxon>
    </lineage>
</organism>
<dbReference type="PANTHER" id="PTHR35525:SF3">
    <property type="entry name" value="BLL6575 PROTEIN"/>
    <property type="match status" value="1"/>
</dbReference>
<keyword evidence="4" id="KW-1185">Reference proteome</keyword>
<dbReference type="Proteomes" id="UP000326546">
    <property type="component" value="Chromosome"/>
</dbReference>
<dbReference type="KEGG" id="serw:FY030_01510"/>
<dbReference type="InterPro" id="IPR023286">
    <property type="entry name" value="ABATE_dom_sf"/>
</dbReference>
<dbReference type="PANTHER" id="PTHR35525">
    <property type="entry name" value="BLL6575 PROTEIN"/>
    <property type="match status" value="1"/>
</dbReference>
<dbReference type="SUPFAM" id="SSF160904">
    <property type="entry name" value="Jann2411-like"/>
    <property type="match status" value="1"/>
</dbReference>